<dbReference type="CDD" id="cd06583">
    <property type="entry name" value="PGRP"/>
    <property type="match status" value="1"/>
</dbReference>
<dbReference type="PANTHER" id="PTHR11022">
    <property type="entry name" value="PEPTIDOGLYCAN RECOGNITION PROTEIN"/>
    <property type="match status" value="1"/>
</dbReference>
<feature type="domain" description="Peptidoglycan recognition protein family" evidence="8">
    <location>
        <begin position="64"/>
        <end position="208"/>
    </location>
</feature>
<sequence length="233" mass="25440">MVSAGEDRFNPAGIRCFVRVLKIGRELIFLIIRNIQTAMMKIALSILCVLAFAQVKGSDGCSNVTIISRAGWRARAPKSRLAISVPVGNFVIHHTAGGSCTTQAECIGLVRGIQNDHMDNRRYDDIGYSFLVGDDGNVYEGRGWENVGAHTQAHNNNKKSFGAAMIGNFNAKLPNTKALTAVKNLIACGVQLGKINTDYRLLGHRDVSGTECPGDRLYILIKTWPNFRYSPSG</sequence>
<dbReference type="Pfam" id="PF01510">
    <property type="entry name" value="Amidase_2"/>
    <property type="match status" value="1"/>
</dbReference>
<keyword evidence="4" id="KW-0391">Immunity</keyword>
<reference evidence="9" key="2">
    <citation type="submission" date="2020-11" db="EMBL/GenBank/DDBJ databases">
        <authorList>
            <person name="McCartney M.A."/>
            <person name="Auch B."/>
            <person name="Kono T."/>
            <person name="Mallez S."/>
            <person name="Becker A."/>
            <person name="Gohl D.M."/>
            <person name="Silverstein K.A.T."/>
            <person name="Koren S."/>
            <person name="Bechman K.B."/>
            <person name="Herman A."/>
            <person name="Abrahante J.E."/>
            <person name="Garbe J."/>
        </authorList>
    </citation>
    <scope>NUCLEOTIDE SEQUENCE</scope>
    <source>
        <strain evidence="9">Duluth1</strain>
        <tissue evidence="9">Whole animal</tissue>
    </source>
</reference>
<evidence type="ECO:0000313" key="9">
    <source>
        <dbReference type="EMBL" id="KAH3706465.1"/>
    </source>
</evidence>
<evidence type="ECO:0000259" key="7">
    <source>
        <dbReference type="SMART" id="SM00644"/>
    </source>
</evidence>
<organism evidence="9 10">
    <name type="scientific">Dreissena polymorpha</name>
    <name type="common">Zebra mussel</name>
    <name type="synonym">Mytilus polymorpha</name>
    <dbReference type="NCBI Taxonomy" id="45954"/>
    <lineage>
        <taxon>Eukaryota</taxon>
        <taxon>Metazoa</taxon>
        <taxon>Spiralia</taxon>
        <taxon>Lophotrochozoa</taxon>
        <taxon>Mollusca</taxon>
        <taxon>Bivalvia</taxon>
        <taxon>Autobranchia</taxon>
        <taxon>Heteroconchia</taxon>
        <taxon>Euheterodonta</taxon>
        <taxon>Imparidentia</taxon>
        <taxon>Neoheterodontei</taxon>
        <taxon>Myida</taxon>
        <taxon>Dreissenoidea</taxon>
        <taxon>Dreissenidae</taxon>
        <taxon>Dreissena</taxon>
    </lineage>
</organism>
<dbReference type="GO" id="GO:0009253">
    <property type="term" value="P:peptidoglycan catabolic process"/>
    <property type="evidence" value="ECO:0007669"/>
    <property type="project" value="InterPro"/>
</dbReference>
<keyword evidence="3" id="KW-0732">Signal</keyword>
<evidence type="ECO:0000256" key="6">
    <source>
        <dbReference type="PIRSR" id="PIRSR037945-1"/>
    </source>
</evidence>
<dbReference type="Gene3D" id="3.40.80.10">
    <property type="entry name" value="Peptidoglycan recognition protein-like"/>
    <property type="match status" value="1"/>
</dbReference>
<dbReference type="InterPro" id="IPR017331">
    <property type="entry name" value="Peptidoglycan_recognition"/>
</dbReference>
<dbReference type="GO" id="GO:0045087">
    <property type="term" value="P:innate immune response"/>
    <property type="evidence" value="ECO:0007669"/>
    <property type="project" value="UniProtKB-KW"/>
</dbReference>
<dbReference type="EMBL" id="JAIWYP010000014">
    <property type="protein sequence ID" value="KAH3706465.1"/>
    <property type="molecule type" value="Genomic_DNA"/>
</dbReference>
<dbReference type="SMART" id="SM00701">
    <property type="entry name" value="PGRP"/>
    <property type="match status" value="1"/>
</dbReference>
<dbReference type="PIRSF" id="PIRSF037945">
    <property type="entry name" value="PGRPs"/>
    <property type="match status" value="1"/>
</dbReference>
<evidence type="ECO:0008006" key="11">
    <source>
        <dbReference type="Google" id="ProtNLM"/>
    </source>
</evidence>
<evidence type="ECO:0000256" key="1">
    <source>
        <dbReference type="ARBA" id="ARBA00007553"/>
    </source>
</evidence>
<feature type="disulfide bond" evidence="6">
    <location>
        <begin position="61"/>
        <end position="188"/>
    </location>
</feature>
<feature type="domain" description="N-acetylmuramoyl-L-alanine amidase" evidence="7">
    <location>
        <begin position="74"/>
        <end position="214"/>
    </location>
</feature>
<dbReference type="SUPFAM" id="SSF55846">
    <property type="entry name" value="N-acetylmuramoyl-L-alanine amidase-like"/>
    <property type="match status" value="1"/>
</dbReference>
<accession>A0A9D3YWQ1</accession>
<keyword evidence="2" id="KW-0399">Innate immunity</keyword>
<name>A0A9D3YWQ1_DREPO</name>
<evidence type="ECO:0000256" key="2">
    <source>
        <dbReference type="ARBA" id="ARBA00022588"/>
    </source>
</evidence>
<keyword evidence="10" id="KW-1185">Reference proteome</keyword>
<dbReference type="InterPro" id="IPR006619">
    <property type="entry name" value="PGRP_domain_met/bac"/>
</dbReference>
<keyword evidence="5 6" id="KW-1015">Disulfide bond</keyword>
<gene>
    <name evidence="9" type="ORF">DPMN_065851</name>
</gene>
<dbReference type="AlphaFoldDB" id="A0A9D3YWQ1"/>
<reference evidence="9" key="1">
    <citation type="journal article" date="2019" name="bioRxiv">
        <title>The Genome of the Zebra Mussel, Dreissena polymorpha: A Resource for Invasive Species Research.</title>
        <authorList>
            <person name="McCartney M.A."/>
            <person name="Auch B."/>
            <person name="Kono T."/>
            <person name="Mallez S."/>
            <person name="Zhang Y."/>
            <person name="Obille A."/>
            <person name="Becker A."/>
            <person name="Abrahante J.E."/>
            <person name="Garbe J."/>
            <person name="Badalamenti J.P."/>
            <person name="Herman A."/>
            <person name="Mangelson H."/>
            <person name="Liachko I."/>
            <person name="Sullivan S."/>
            <person name="Sone E.D."/>
            <person name="Koren S."/>
            <person name="Silverstein K.A.T."/>
            <person name="Beckman K.B."/>
            <person name="Gohl D.M."/>
        </authorList>
    </citation>
    <scope>NUCLEOTIDE SEQUENCE</scope>
    <source>
        <strain evidence="9">Duluth1</strain>
        <tissue evidence="9">Whole animal</tissue>
    </source>
</reference>
<dbReference type="GO" id="GO:0008270">
    <property type="term" value="F:zinc ion binding"/>
    <property type="evidence" value="ECO:0007669"/>
    <property type="project" value="InterPro"/>
</dbReference>
<comment type="caution">
    <text evidence="9">The sequence shown here is derived from an EMBL/GenBank/DDBJ whole genome shotgun (WGS) entry which is preliminary data.</text>
</comment>
<dbReference type="PANTHER" id="PTHR11022:SF41">
    <property type="entry name" value="PEPTIDOGLYCAN-RECOGNITION PROTEIN LC-RELATED"/>
    <property type="match status" value="1"/>
</dbReference>
<feature type="disulfide bond" evidence="6">
    <location>
        <begin position="100"/>
        <end position="106"/>
    </location>
</feature>
<proteinExistence type="inferred from homology"/>
<dbReference type="InterPro" id="IPR002502">
    <property type="entry name" value="Amidase_domain"/>
</dbReference>
<dbReference type="Proteomes" id="UP000828390">
    <property type="component" value="Unassembled WGS sequence"/>
</dbReference>
<evidence type="ECO:0000313" key="10">
    <source>
        <dbReference type="Proteomes" id="UP000828390"/>
    </source>
</evidence>
<evidence type="ECO:0000256" key="5">
    <source>
        <dbReference type="ARBA" id="ARBA00023157"/>
    </source>
</evidence>
<evidence type="ECO:0000256" key="3">
    <source>
        <dbReference type="ARBA" id="ARBA00022729"/>
    </source>
</evidence>
<evidence type="ECO:0000259" key="8">
    <source>
        <dbReference type="SMART" id="SM00701"/>
    </source>
</evidence>
<dbReference type="InterPro" id="IPR036505">
    <property type="entry name" value="Amidase/PGRP_sf"/>
</dbReference>
<comment type="similarity">
    <text evidence="1">Belongs to the N-acetylmuramoyl-L-alanine amidase 2 family.</text>
</comment>
<protein>
    <recommendedName>
        <fullName evidence="11">Peptidoglycan-recognition protein</fullName>
    </recommendedName>
</protein>
<evidence type="ECO:0000256" key="4">
    <source>
        <dbReference type="ARBA" id="ARBA00022859"/>
    </source>
</evidence>
<dbReference type="InterPro" id="IPR015510">
    <property type="entry name" value="PGRP"/>
</dbReference>
<dbReference type="OrthoDB" id="10001926at2759"/>
<dbReference type="FunFam" id="3.40.80.10:FF:000001">
    <property type="entry name" value="Peptidoglycan recognition protein 1"/>
    <property type="match status" value="1"/>
</dbReference>
<dbReference type="SMART" id="SM00644">
    <property type="entry name" value="Ami_2"/>
    <property type="match status" value="1"/>
</dbReference>
<dbReference type="GO" id="GO:0042834">
    <property type="term" value="F:peptidoglycan binding"/>
    <property type="evidence" value="ECO:0007669"/>
    <property type="project" value="InterPro"/>
</dbReference>
<dbReference type="GO" id="GO:0008745">
    <property type="term" value="F:N-acetylmuramoyl-L-alanine amidase activity"/>
    <property type="evidence" value="ECO:0007669"/>
    <property type="project" value="InterPro"/>
</dbReference>